<reference evidence="3 4" key="1">
    <citation type="journal article" date="2020" name="G3 (Bethesda)">
        <title>Draft Genome of the Common Snapping Turtle, Chelydra serpentina, a Model for Phenotypic Plasticity in Reptiles.</title>
        <authorList>
            <person name="Das D."/>
            <person name="Singh S.K."/>
            <person name="Bierstedt J."/>
            <person name="Erickson A."/>
            <person name="Galli G.L.J."/>
            <person name="Crossley D.A. 2nd"/>
            <person name="Rhen T."/>
        </authorList>
    </citation>
    <scope>NUCLEOTIDE SEQUENCE [LARGE SCALE GENOMIC DNA]</scope>
    <source>
        <strain evidence="3">KW</strain>
    </source>
</reference>
<keyword evidence="2" id="KW-0812">Transmembrane</keyword>
<evidence type="ECO:0000313" key="4">
    <source>
        <dbReference type="Proteomes" id="UP000765507"/>
    </source>
</evidence>
<dbReference type="AlphaFoldDB" id="A0A8T1SNN1"/>
<feature type="non-terminal residue" evidence="3">
    <location>
        <position position="67"/>
    </location>
</feature>
<proteinExistence type="predicted"/>
<name>A0A8T1SNN1_CHESE</name>
<organism evidence="3 4">
    <name type="scientific">Chelydra serpentina</name>
    <name type="common">Snapping turtle</name>
    <name type="synonym">Testudo serpentina</name>
    <dbReference type="NCBI Taxonomy" id="8475"/>
    <lineage>
        <taxon>Eukaryota</taxon>
        <taxon>Metazoa</taxon>
        <taxon>Chordata</taxon>
        <taxon>Craniata</taxon>
        <taxon>Vertebrata</taxon>
        <taxon>Euteleostomi</taxon>
        <taxon>Archelosauria</taxon>
        <taxon>Testudinata</taxon>
        <taxon>Testudines</taxon>
        <taxon>Cryptodira</taxon>
        <taxon>Durocryptodira</taxon>
        <taxon>Americhelydia</taxon>
        <taxon>Chelydroidea</taxon>
        <taxon>Chelydridae</taxon>
        <taxon>Chelydra</taxon>
    </lineage>
</organism>
<sequence>MAITCTARNPASNSSTTASAKELCAAPPPAPASLLSYCRVKGIVLLLVLGVLSAGIVAVHVLPSREP</sequence>
<evidence type="ECO:0000256" key="2">
    <source>
        <dbReference type="SAM" id="Phobius"/>
    </source>
</evidence>
<keyword evidence="2" id="KW-1133">Transmembrane helix</keyword>
<feature type="transmembrane region" description="Helical" evidence="2">
    <location>
        <begin position="43"/>
        <end position="62"/>
    </location>
</feature>
<comment type="caution">
    <text evidence="3">The sequence shown here is derived from an EMBL/GenBank/DDBJ whole genome shotgun (WGS) entry which is preliminary data.</text>
</comment>
<keyword evidence="4" id="KW-1185">Reference proteome</keyword>
<feature type="region of interest" description="Disordered" evidence="1">
    <location>
        <begin position="1"/>
        <end position="25"/>
    </location>
</feature>
<feature type="compositionally biased region" description="Low complexity" evidence="1">
    <location>
        <begin position="1"/>
        <end position="20"/>
    </location>
</feature>
<accession>A0A8T1SNN1</accession>
<evidence type="ECO:0000256" key="1">
    <source>
        <dbReference type="SAM" id="MobiDB-lite"/>
    </source>
</evidence>
<keyword evidence="2" id="KW-0472">Membrane</keyword>
<gene>
    <name evidence="3" type="ORF">G0U57_004275</name>
</gene>
<dbReference type="EMBL" id="JAHGAV010000156">
    <property type="protein sequence ID" value="KAG6930134.1"/>
    <property type="molecule type" value="Genomic_DNA"/>
</dbReference>
<protein>
    <submittedName>
        <fullName evidence="3">Uncharacterized protein</fullName>
    </submittedName>
</protein>
<evidence type="ECO:0000313" key="3">
    <source>
        <dbReference type="EMBL" id="KAG6930134.1"/>
    </source>
</evidence>
<dbReference type="Proteomes" id="UP000765507">
    <property type="component" value="Unassembled WGS sequence"/>
</dbReference>